<keyword evidence="1" id="KW-0732">Signal</keyword>
<sequence>MRFTVKKVLSAAVLVAVTGGALAFSGASAVAQQDGTSRINDSFETVTTDRGGVVVFEDYGPGAPGGGGNDDYVQIGDEGDDGYGVRAYAWVNGNYKGVKYFGKGYLEYTIWDPFGNVKAGQRVKIKVCLARWSGAPNENCGSKTRTITDG</sequence>
<accession>D3Q9Q6</accession>
<dbReference type="Proteomes" id="UP000000844">
    <property type="component" value="Chromosome"/>
</dbReference>
<feature type="signal peptide" evidence="1">
    <location>
        <begin position="1"/>
        <end position="23"/>
    </location>
</feature>
<evidence type="ECO:0000313" key="3">
    <source>
        <dbReference type="Proteomes" id="UP000000844"/>
    </source>
</evidence>
<keyword evidence="3" id="KW-1185">Reference proteome</keyword>
<evidence type="ECO:0000313" key="2">
    <source>
        <dbReference type="EMBL" id="ADD44602.1"/>
    </source>
</evidence>
<dbReference type="EMBL" id="CP001778">
    <property type="protein sequence ID" value="ADD44602.1"/>
    <property type="molecule type" value="Genomic_DNA"/>
</dbReference>
<dbReference type="eggNOG" id="ENOG50346NH">
    <property type="taxonomic scope" value="Bacteria"/>
</dbReference>
<proteinExistence type="predicted"/>
<dbReference type="RefSeq" id="WP_013020173.1">
    <property type="nucleotide sequence ID" value="NC_013947.1"/>
</dbReference>
<organism evidence="2 3">
    <name type="scientific">Stackebrandtia nassauensis (strain DSM 44728 / CIP 108903 / NRRL B-16338 / NBRC 102104 / LLR-40K-21)</name>
    <dbReference type="NCBI Taxonomy" id="446470"/>
    <lineage>
        <taxon>Bacteria</taxon>
        <taxon>Bacillati</taxon>
        <taxon>Actinomycetota</taxon>
        <taxon>Actinomycetes</taxon>
        <taxon>Glycomycetales</taxon>
        <taxon>Glycomycetaceae</taxon>
        <taxon>Stackebrandtia</taxon>
    </lineage>
</organism>
<name>D3Q9Q6_STANL</name>
<dbReference type="OrthoDB" id="3388794at2"/>
<feature type="chain" id="PRO_5003048978" evidence="1">
    <location>
        <begin position="24"/>
        <end position="150"/>
    </location>
</feature>
<protein>
    <submittedName>
        <fullName evidence="2">Uncharacterized protein</fullName>
    </submittedName>
</protein>
<dbReference type="AlphaFoldDB" id="D3Q9Q6"/>
<dbReference type="HOGENOM" id="CLU_109391_0_0_11"/>
<evidence type="ECO:0000256" key="1">
    <source>
        <dbReference type="SAM" id="SignalP"/>
    </source>
</evidence>
<gene>
    <name evidence="2" type="ordered locus">Snas_4963</name>
</gene>
<reference evidence="2 3" key="1">
    <citation type="journal article" date="2009" name="Stand. Genomic Sci.">
        <title>Complete genome sequence of Stackebrandtia nassauensis type strain (LLR-40K-21).</title>
        <authorList>
            <person name="Munk C."/>
            <person name="Lapidus A."/>
            <person name="Copeland A."/>
            <person name="Jando M."/>
            <person name="Mayilraj S."/>
            <person name="Glavina Del Rio T."/>
            <person name="Nolan M."/>
            <person name="Chen F."/>
            <person name="Lucas S."/>
            <person name="Tice H."/>
            <person name="Cheng J.F."/>
            <person name="Han C."/>
            <person name="Detter J.C."/>
            <person name="Bruce D."/>
            <person name="Goodwin L."/>
            <person name="Chain P."/>
            <person name="Pitluck S."/>
            <person name="Goker M."/>
            <person name="Ovchinikova G."/>
            <person name="Pati A."/>
            <person name="Ivanova N."/>
            <person name="Mavromatis K."/>
            <person name="Chen A."/>
            <person name="Palaniappan K."/>
            <person name="Land M."/>
            <person name="Hauser L."/>
            <person name="Chang Y.J."/>
            <person name="Jeffries C.D."/>
            <person name="Bristow J."/>
            <person name="Eisen J.A."/>
            <person name="Markowitz V."/>
            <person name="Hugenholtz P."/>
            <person name="Kyrpides N.C."/>
            <person name="Klenk H.P."/>
        </authorList>
    </citation>
    <scope>NUCLEOTIDE SEQUENCE [LARGE SCALE GENOMIC DNA]</scope>
    <source>
        <strain evidence="3">DSM 44728 / CIP 108903 / NRRL B-16338 / NBRC 102104 / LLR-40K-21</strain>
    </source>
</reference>
<dbReference type="KEGG" id="sna:Snas_4963"/>